<evidence type="ECO:0000256" key="3">
    <source>
        <dbReference type="ARBA" id="ARBA00022553"/>
    </source>
</evidence>
<dbReference type="PROSITE" id="PS50109">
    <property type="entry name" value="HIS_KIN"/>
    <property type="match status" value="1"/>
</dbReference>
<dbReference type="PRINTS" id="PR00344">
    <property type="entry name" value="BCTRLSENSOR"/>
</dbReference>
<dbReference type="PANTHER" id="PTHR43065:SF42">
    <property type="entry name" value="TWO-COMPONENT SENSOR PPRA"/>
    <property type="match status" value="1"/>
</dbReference>
<gene>
    <name evidence="6" type="ORF">A2W05_10640</name>
</gene>
<dbReference type="EMBL" id="MGDE01000114">
    <property type="protein sequence ID" value="OGL45817.1"/>
    <property type="molecule type" value="Genomic_DNA"/>
</dbReference>
<comment type="catalytic activity">
    <reaction evidence="1">
        <text>ATP + protein L-histidine = ADP + protein N-phospho-L-histidine.</text>
        <dbReference type="EC" id="2.7.13.3"/>
    </reaction>
</comment>
<accession>A0A1F7RY82</accession>
<dbReference type="SUPFAM" id="SSF55874">
    <property type="entry name" value="ATPase domain of HSP90 chaperone/DNA topoisomerase II/histidine kinase"/>
    <property type="match status" value="1"/>
</dbReference>
<dbReference type="Gene3D" id="3.30.565.10">
    <property type="entry name" value="Histidine kinase-like ATPase, C-terminal domain"/>
    <property type="match status" value="1"/>
</dbReference>
<sequence length="408" mass="45857">MKNKGNDKKQLINKRAGPRGQLAKLNALKGGYNQTEKIYEHFFNLSNDMLCVAGLDGYFKLLNPAFENVLGYTKEELFAKPFFEFVYPEDREKNRAEVQSLSAGIPIVYCEHRYLCKDGSYKWLAWTSHTDVEEGLIYAVARDITERKQAEEAKLIHANKMTALGTLVSGVAHEINNPNTFIKSNARLFSKIWKSAEHILEEYYRDNGEFLMEEIPYSEVREFAPKLLKAIDEGSMRIQGIVDGLRDFVRPEKASLDGKVNVNDVVNAARSVLSHQINKYTDNFEIISENNIPFIKGSSQQIEQVLINLIMNSLQALPDKSRGVQASTVFDKESGSAIIQVKDEGIGIASDIIERITEPFFTTKSDIGGTGLGLSISYAIIKEHNGSLEFESEPGRGTTVKVKLPIYR</sequence>
<dbReference type="EC" id="2.7.13.3" evidence="2"/>
<evidence type="ECO:0000256" key="2">
    <source>
        <dbReference type="ARBA" id="ARBA00012438"/>
    </source>
</evidence>
<dbReference type="InterPro" id="IPR000014">
    <property type="entry name" value="PAS"/>
</dbReference>
<dbReference type="SMART" id="SM00091">
    <property type="entry name" value="PAS"/>
    <property type="match status" value="1"/>
</dbReference>
<dbReference type="CDD" id="cd00130">
    <property type="entry name" value="PAS"/>
    <property type="match status" value="1"/>
</dbReference>
<dbReference type="Gene3D" id="1.10.287.130">
    <property type="match status" value="1"/>
</dbReference>
<dbReference type="Pfam" id="PF02518">
    <property type="entry name" value="HATPase_c"/>
    <property type="match status" value="1"/>
</dbReference>
<dbReference type="PANTHER" id="PTHR43065">
    <property type="entry name" value="SENSOR HISTIDINE KINASE"/>
    <property type="match status" value="1"/>
</dbReference>
<dbReference type="Pfam" id="PF08447">
    <property type="entry name" value="PAS_3"/>
    <property type="match status" value="1"/>
</dbReference>
<dbReference type="SUPFAM" id="SSF55785">
    <property type="entry name" value="PYP-like sensor domain (PAS domain)"/>
    <property type="match status" value="1"/>
</dbReference>
<proteinExistence type="predicted"/>
<reference evidence="6 7" key="1">
    <citation type="journal article" date="2016" name="Nat. Commun.">
        <title>Thousands of microbial genomes shed light on interconnected biogeochemical processes in an aquifer system.</title>
        <authorList>
            <person name="Anantharaman K."/>
            <person name="Brown C.T."/>
            <person name="Hug L.A."/>
            <person name="Sharon I."/>
            <person name="Castelle C.J."/>
            <person name="Probst A.J."/>
            <person name="Thomas B.C."/>
            <person name="Singh A."/>
            <person name="Wilkins M.J."/>
            <person name="Karaoz U."/>
            <person name="Brodie E.L."/>
            <person name="Williams K.H."/>
            <person name="Hubbard S.S."/>
            <person name="Banfield J.F."/>
        </authorList>
    </citation>
    <scope>NUCLEOTIDE SEQUENCE [LARGE SCALE GENOMIC DNA]</scope>
</reference>
<feature type="domain" description="PAS" evidence="5">
    <location>
        <begin position="35"/>
        <end position="99"/>
    </location>
</feature>
<comment type="caution">
    <text evidence="6">The sequence shown here is derived from an EMBL/GenBank/DDBJ whole genome shotgun (WGS) entry which is preliminary data.</text>
</comment>
<dbReference type="InterPro" id="IPR003661">
    <property type="entry name" value="HisK_dim/P_dom"/>
</dbReference>
<dbReference type="InterPro" id="IPR036097">
    <property type="entry name" value="HisK_dim/P_sf"/>
</dbReference>
<feature type="domain" description="Histidine kinase" evidence="4">
    <location>
        <begin position="170"/>
        <end position="408"/>
    </location>
</feature>
<dbReference type="PROSITE" id="PS50112">
    <property type="entry name" value="PAS"/>
    <property type="match status" value="1"/>
</dbReference>
<dbReference type="InterPro" id="IPR035965">
    <property type="entry name" value="PAS-like_dom_sf"/>
</dbReference>
<dbReference type="InterPro" id="IPR013655">
    <property type="entry name" value="PAS_fold_3"/>
</dbReference>
<dbReference type="GO" id="GO:0000155">
    <property type="term" value="F:phosphorelay sensor kinase activity"/>
    <property type="evidence" value="ECO:0007669"/>
    <property type="project" value="InterPro"/>
</dbReference>
<keyword evidence="3" id="KW-0597">Phosphoprotein</keyword>
<dbReference type="InterPro" id="IPR036890">
    <property type="entry name" value="HATPase_C_sf"/>
</dbReference>
<dbReference type="SMART" id="SM00387">
    <property type="entry name" value="HATPase_c"/>
    <property type="match status" value="1"/>
</dbReference>
<dbReference type="InterPro" id="IPR003594">
    <property type="entry name" value="HATPase_dom"/>
</dbReference>
<dbReference type="CDD" id="cd00082">
    <property type="entry name" value="HisKA"/>
    <property type="match status" value="1"/>
</dbReference>
<dbReference type="InterPro" id="IPR004358">
    <property type="entry name" value="Sig_transdc_His_kin-like_C"/>
</dbReference>
<evidence type="ECO:0000259" key="4">
    <source>
        <dbReference type="PROSITE" id="PS50109"/>
    </source>
</evidence>
<organism evidence="6 7">
    <name type="scientific">Candidatus Schekmanbacteria bacterium RBG_16_38_10</name>
    <dbReference type="NCBI Taxonomy" id="1817879"/>
    <lineage>
        <taxon>Bacteria</taxon>
        <taxon>Candidatus Schekmaniibacteriota</taxon>
    </lineage>
</organism>
<evidence type="ECO:0000313" key="7">
    <source>
        <dbReference type="Proteomes" id="UP000178797"/>
    </source>
</evidence>
<name>A0A1F7RY82_9BACT</name>
<dbReference type="NCBIfam" id="TIGR00229">
    <property type="entry name" value="sensory_box"/>
    <property type="match status" value="1"/>
</dbReference>
<dbReference type="AlphaFoldDB" id="A0A1F7RY82"/>
<dbReference type="InterPro" id="IPR005467">
    <property type="entry name" value="His_kinase_dom"/>
</dbReference>
<dbReference type="SUPFAM" id="SSF47384">
    <property type="entry name" value="Homodimeric domain of signal transducing histidine kinase"/>
    <property type="match status" value="1"/>
</dbReference>
<dbReference type="Gene3D" id="3.30.450.20">
    <property type="entry name" value="PAS domain"/>
    <property type="match status" value="1"/>
</dbReference>
<evidence type="ECO:0000256" key="1">
    <source>
        <dbReference type="ARBA" id="ARBA00000085"/>
    </source>
</evidence>
<dbReference type="Proteomes" id="UP000178797">
    <property type="component" value="Unassembled WGS sequence"/>
</dbReference>
<protein>
    <recommendedName>
        <fullName evidence="2">histidine kinase</fullName>
        <ecNumber evidence="2">2.7.13.3</ecNumber>
    </recommendedName>
</protein>
<evidence type="ECO:0000259" key="5">
    <source>
        <dbReference type="PROSITE" id="PS50112"/>
    </source>
</evidence>
<evidence type="ECO:0000313" key="6">
    <source>
        <dbReference type="EMBL" id="OGL45817.1"/>
    </source>
</evidence>